<accession>A0A843TXC9</accession>
<reference evidence="2" key="1">
    <citation type="submission" date="2017-07" db="EMBL/GenBank/DDBJ databases">
        <title>Taro Niue Genome Assembly and Annotation.</title>
        <authorList>
            <person name="Atibalentja N."/>
            <person name="Keating K."/>
            <person name="Fields C.J."/>
        </authorList>
    </citation>
    <scope>NUCLEOTIDE SEQUENCE</scope>
    <source>
        <strain evidence="2">Niue_2</strain>
        <tissue evidence="2">Leaf</tissue>
    </source>
</reference>
<evidence type="ECO:0000313" key="2">
    <source>
        <dbReference type="EMBL" id="MQL74073.1"/>
    </source>
</evidence>
<sequence length="83" mass="9579">MLNDDTNSTGFYFVNERDVRHHVTEEHVIEEDEEDEIDSHDDIDDNERMDEEDDEPLFDIARKFLNAGSTIGAWVVGQLTPAL</sequence>
<feature type="region of interest" description="Disordered" evidence="1">
    <location>
        <begin position="30"/>
        <end position="52"/>
    </location>
</feature>
<organism evidence="2 3">
    <name type="scientific">Colocasia esculenta</name>
    <name type="common">Wild taro</name>
    <name type="synonym">Arum esculentum</name>
    <dbReference type="NCBI Taxonomy" id="4460"/>
    <lineage>
        <taxon>Eukaryota</taxon>
        <taxon>Viridiplantae</taxon>
        <taxon>Streptophyta</taxon>
        <taxon>Embryophyta</taxon>
        <taxon>Tracheophyta</taxon>
        <taxon>Spermatophyta</taxon>
        <taxon>Magnoliopsida</taxon>
        <taxon>Liliopsida</taxon>
        <taxon>Araceae</taxon>
        <taxon>Aroideae</taxon>
        <taxon>Colocasieae</taxon>
        <taxon>Colocasia</taxon>
    </lineage>
</organism>
<evidence type="ECO:0000256" key="1">
    <source>
        <dbReference type="SAM" id="MobiDB-lite"/>
    </source>
</evidence>
<dbReference type="AlphaFoldDB" id="A0A843TXC9"/>
<proteinExistence type="predicted"/>
<name>A0A843TXC9_COLES</name>
<gene>
    <name evidence="2" type="ORF">Taro_006446</name>
</gene>
<evidence type="ECO:0000313" key="3">
    <source>
        <dbReference type="Proteomes" id="UP000652761"/>
    </source>
</evidence>
<comment type="caution">
    <text evidence="2">The sequence shown here is derived from an EMBL/GenBank/DDBJ whole genome shotgun (WGS) entry which is preliminary data.</text>
</comment>
<dbReference type="EMBL" id="NMUH01000191">
    <property type="protein sequence ID" value="MQL74073.1"/>
    <property type="molecule type" value="Genomic_DNA"/>
</dbReference>
<keyword evidence="3" id="KW-1185">Reference proteome</keyword>
<dbReference type="Proteomes" id="UP000652761">
    <property type="component" value="Unassembled WGS sequence"/>
</dbReference>
<protein>
    <submittedName>
        <fullName evidence="2">Uncharacterized protein</fullName>
    </submittedName>
</protein>